<feature type="region of interest" description="Disordered" evidence="5">
    <location>
        <begin position="172"/>
        <end position="359"/>
    </location>
</feature>
<feature type="region of interest" description="Disordered" evidence="5">
    <location>
        <begin position="28"/>
        <end position="51"/>
    </location>
</feature>
<dbReference type="InterPro" id="IPR053180">
    <property type="entry name" value="Ca-binding_acidic-repeat"/>
</dbReference>
<proteinExistence type="predicted"/>
<dbReference type="Proteomes" id="UP001596201">
    <property type="component" value="Unassembled WGS sequence"/>
</dbReference>
<keyword evidence="8" id="KW-1185">Reference proteome</keyword>
<evidence type="ECO:0000256" key="4">
    <source>
        <dbReference type="ARBA" id="ARBA00022837"/>
    </source>
</evidence>
<evidence type="ECO:0000256" key="3">
    <source>
        <dbReference type="ARBA" id="ARBA00022729"/>
    </source>
</evidence>
<dbReference type="Pfam" id="PF24034">
    <property type="entry name" value="DUF7343"/>
    <property type="match status" value="1"/>
</dbReference>
<feature type="domain" description="DUF7343" evidence="6">
    <location>
        <begin position="542"/>
        <end position="600"/>
    </location>
</feature>
<evidence type="ECO:0000313" key="7">
    <source>
        <dbReference type="EMBL" id="MFC5368883.1"/>
    </source>
</evidence>
<keyword evidence="3" id="KW-0732">Signal</keyword>
<evidence type="ECO:0000256" key="5">
    <source>
        <dbReference type="SAM" id="MobiDB-lite"/>
    </source>
</evidence>
<gene>
    <name evidence="7" type="ORF">ACFPJ5_18310</name>
</gene>
<evidence type="ECO:0000256" key="2">
    <source>
        <dbReference type="ARBA" id="ARBA00022525"/>
    </source>
</evidence>
<reference evidence="7 8" key="1">
    <citation type="journal article" date="2019" name="Int. J. Syst. Evol. Microbiol.">
        <title>The Global Catalogue of Microorganisms (GCM) 10K type strain sequencing project: providing services to taxonomists for standard genome sequencing and annotation.</title>
        <authorList>
            <consortium name="The Broad Institute Genomics Platform"/>
            <consortium name="The Broad Institute Genome Sequencing Center for Infectious Disease"/>
            <person name="Wu L."/>
            <person name="Ma J."/>
        </authorList>
    </citation>
    <scope>NUCLEOTIDE SEQUENCE [LARGE SCALE GENOMIC DNA]</scope>
    <source>
        <strain evidence="7 8">CGMCC 1.12237</strain>
    </source>
</reference>
<feature type="compositionally biased region" description="Acidic residues" evidence="5">
    <location>
        <begin position="244"/>
        <end position="253"/>
    </location>
</feature>
<feature type="compositionally biased region" description="Acidic residues" evidence="5">
    <location>
        <begin position="266"/>
        <end position="275"/>
    </location>
</feature>
<dbReference type="RefSeq" id="WP_227230942.1">
    <property type="nucleotide sequence ID" value="NZ_JAJCVJ010000003.1"/>
</dbReference>
<comment type="caution">
    <text evidence="7">The sequence shown here is derived from an EMBL/GenBank/DDBJ whole genome shotgun (WGS) entry which is preliminary data.</text>
</comment>
<feature type="compositionally biased region" description="Low complexity" evidence="5">
    <location>
        <begin position="28"/>
        <end position="45"/>
    </location>
</feature>
<accession>A0ABD5RGF6</accession>
<protein>
    <recommendedName>
        <fullName evidence="6">DUF7343 domain-containing protein</fullName>
    </recommendedName>
</protein>
<name>A0ABD5RGF6_9EURY</name>
<dbReference type="InterPro" id="IPR059100">
    <property type="entry name" value="TSP3_bac"/>
</dbReference>
<dbReference type="AlphaFoldDB" id="A0ABD5RGF6"/>
<feature type="region of interest" description="Disordered" evidence="5">
    <location>
        <begin position="499"/>
        <end position="527"/>
    </location>
</feature>
<dbReference type="PANTHER" id="PTHR37467">
    <property type="entry name" value="EXPORTED CALCIUM-BINDING GLYCOPROTEIN-RELATED"/>
    <property type="match status" value="1"/>
</dbReference>
<dbReference type="PANTHER" id="PTHR37467:SF1">
    <property type="entry name" value="EXPORTED CALCIUM-BINDING GLYCOPROTEIN"/>
    <property type="match status" value="1"/>
</dbReference>
<keyword evidence="2" id="KW-0964">Secreted</keyword>
<feature type="compositionally biased region" description="Low complexity" evidence="5">
    <location>
        <begin position="509"/>
        <end position="519"/>
    </location>
</feature>
<evidence type="ECO:0000256" key="1">
    <source>
        <dbReference type="ARBA" id="ARBA00004613"/>
    </source>
</evidence>
<dbReference type="InterPro" id="IPR055767">
    <property type="entry name" value="DUF7343"/>
</dbReference>
<organism evidence="7 8">
    <name type="scientific">Salinirubrum litoreum</name>
    <dbReference type="NCBI Taxonomy" id="1126234"/>
    <lineage>
        <taxon>Archaea</taxon>
        <taxon>Methanobacteriati</taxon>
        <taxon>Methanobacteriota</taxon>
        <taxon>Stenosarchaea group</taxon>
        <taxon>Halobacteria</taxon>
        <taxon>Halobacteriales</taxon>
        <taxon>Haloferacaceae</taxon>
        <taxon>Salinirubrum</taxon>
    </lineage>
</organism>
<comment type="subcellular location">
    <subcellularLocation>
        <location evidence="1">Secreted</location>
    </subcellularLocation>
</comment>
<sequence length="624" mass="63796">MHQSRLSRTGVTVLLVIVVVAGAGAVASADSGSVGGVDSSESSGVPTAQIESVSFDHSAGTEIDTVYVWERTDSGETVDSYGIVVHLSVERERTVCFNTGGPGSCIRIGPDSDRVTADLKLGGDGPTDLTVSIQNPSSGETLATESLTVVSVPRTGDLDGDGLTNAEEHEAGTHLWASDSDSDGLPDPRETDTSPTTADTDGDGIADGREVELGTDPTVADTDGDGLNDATELAEGTDPLSVDTDGDGLDDERELYGESSPTVADTDGDGLDDGSESLFGTDPTVVDTDGDGLADGAEFTAGTSPTAADTDGDGLGDERERLAGTDPLVADTDGDGLNDATERELGTDPLAGNTDGDLLGDRVETALGTDPTETTTLPGGGLSALLAVLLCAGLSGRGRALAAGALGALTHLVGSALGTLERVVDDGRTVAGYGRLLVGYGRVVVDQSREVAGQVRHSVLVVHLRHRAVCGVADAGRRLRAAVSTVAVGLTTAGDHAADFPAETDRRSAATGADDATASPDERWGEADSAEAVVSAADPGVEDDRLVVGMLTAEGGRVKQGVIVEHSDWSKAKVSRLLSRMADDNEITKIRLGRENLICLAGHEPAITTTRTDRGQRPRDPSPG</sequence>
<keyword evidence="4" id="KW-0106">Calcium</keyword>
<dbReference type="EMBL" id="JBHSKX010000004">
    <property type="protein sequence ID" value="MFC5368883.1"/>
    <property type="molecule type" value="Genomic_DNA"/>
</dbReference>
<evidence type="ECO:0000259" key="6">
    <source>
        <dbReference type="Pfam" id="PF24034"/>
    </source>
</evidence>
<dbReference type="Pfam" id="PF18884">
    <property type="entry name" value="TSP3_bac"/>
    <property type="match status" value="8"/>
</dbReference>
<evidence type="ECO:0000313" key="8">
    <source>
        <dbReference type="Proteomes" id="UP001596201"/>
    </source>
</evidence>